<dbReference type="GO" id="GO:0004497">
    <property type="term" value="F:monooxygenase activity"/>
    <property type="evidence" value="ECO:0007669"/>
    <property type="project" value="UniProtKB-KW"/>
</dbReference>
<evidence type="ECO:0000256" key="1">
    <source>
        <dbReference type="ARBA" id="ARBA00001971"/>
    </source>
</evidence>
<dbReference type="InterPro" id="IPR001128">
    <property type="entry name" value="Cyt_P450"/>
</dbReference>
<keyword evidence="7" id="KW-0503">Monooxygenase</keyword>
<dbReference type="PRINTS" id="PR00465">
    <property type="entry name" value="EP450IV"/>
</dbReference>
<evidence type="ECO:0000256" key="8">
    <source>
        <dbReference type="PIRSR" id="PIRSR602403-1"/>
    </source>
</evidence>
<comment type="cofactor">
    <cofactor evidence="1 8">
        <name>heme</name>
        <dbReference type="ChEBI" id="CHEBI:30413"/>
    </cofactor>
</comment>
<dbReference type="Pfam" id="PF00067">
    <property type="entry name" value="p450"/>
    <property type="match status" value="1"/>
</dbReference>
<evidence type="ECO:0000256" key="2">
    <source>
        <dbReference type="ARBA" id="ARBA00004685"/>
    </source>
</evidence>
<proteinExistence type="inferred from homology"/>
<dbReference type="GO" id="GO:0005506">
    <property type="term" value="F:iron ion binding"/>
    <property type="evidence" value="ECO:0007669"/>
    <property type="project" value="InterPro"/>
</dbReference>
<comment type="similarity">
    <text evidence="3">Belongs to the cytochrome P450 family.</text>
</comment>
<dbReference type="PANTHER" id="PTHR46206:SF6">
    <property type="entry name" value="CYTOCHROME P450 MONOOXYGENASE AN1598-RELATED"/>
    <property type="match status" value="1"/>
</dbReference>
<keyword evidence="8" id="KW-0349">Heme</keyword>
<dbReference type="SUPFAM" id="SSF48264">
    <property type="entry name" value="Cytochrome P450"/>
    <property type="match status" value="1"/>
</dbReference>
<protein>
    <submittedName>
        <fullName evidence="10">Putative cytochrome P450</fullName>
    </submittedName>
</protein>
<keyword evidence="9" id="KW-0812">Transmembrane</keyword>
<dbReference type="Gene3D" id="1.10.630.10">
    <property type="entry name" value="Cytochrome P450"/>
    <property type="match status" value="1"/>
</dbReference>
<dbReference type="GO" id="GO:0020037">
    <property type="term" value="F:heme binding"/>
    <property type="evidence" value="ECO:0007669"/>
    <property type="project" value="InterPro"/>
</dbReference>
<comment type="pathway">
    <text evidence="2">Mycotoxin biosynthesis.</text>
</comment>
<accession>A0A2V1CYI9</accession>
<keyword evidence="9" id="KW-1133">Transmembrane helix</keyword>
<feature type="binding site" description="axial binding residue" evidence="8">
    <location>
        <position position="432"/>
    </location>
    <ligand>
        <name>heme</name>
        <dbReference type="ChEBI" id="CHEBI:30413"/>
    </ligand>
    <ligandPart>
        <name>Fe</name>
        <dbReference type="ChEBI" id="CHEBI:18248"/>
    </ligandPart>
</feature>
<keyword evidence="5" id="KW-0560">Oxidoreductase</keyword>
<organism evidence="10 11">
    <name type="scientific">Periconia macrospinosa</name>
    <dbReference type="NCBI Taxonomy" id="97972"/>
    <lineage>
        <taxon>Eukaryota</taxon>
        <taxon>Fungi</taxon>
        <taxon>Dikarya</taxon>
        <taxon>Ascomycota</taxon>
        <taxon>Pezizomycotina</taxon>
        <taxon>Dothideomycetes</taxon>
        <taxon>Pleosporomycetidae</taxon>
        <taxon>Pleosporales</taxon>
        <taxon>Massarineae</taxon>
        <taxon>Periconiaceae</taxon>
        <taxon>Periconia</taxon>
    </lineage>
</organism>
<keyword evidence="11" id="KW-1185">Reference proteome</keyword>
<dbReference type="GO" id="GO:0016705">
    <property type="term" value="F:oxidoreductase activity, acting on paired donors, with incorporation or reduction of molecular oxygen"/>
    <property type="evidence" value="ECO:0007669"/>
    <property type="project" value="InterPro"/>
</dbReference>
<dbReference type="InterPro" id="IPR002403">
    <property type="entry name" value="Cyt_P450_E_grp-IV"/>
</dbReference>
<dbReference type="InterPro" id="IPR036396">
    <property type="entry name" value="Cyt_P450_sf"/>
</dbReference>
<keyword evidence="9" id="KW-0472">Membrane</keyword>
<evidence type="ECO:0000256" key="7">
    <source>
        <dbReference type="ARBA" id="ARBA00023033"/>
    </source>
</evidence>
<dbReference type="CDD" id="cd11041">
    <property type="entry name" value="CYP503A1-like"/>
    <property type="match status" value="1"/>
</dbReference>
<name>A0A2V1CYI9_9PLEO</name>
<evidence type="ECO:0000313" key="11">
    <source>
        <dbReference type="Proteomes" id="UP000244855"/>
    </source>
</evidence>
<keyword evidence="6 8" id="KW-0408">Iron</keyword>
<dbReference type="PANTHER" id="PTHR46206">
    <property type="entry name" value="CYTOCHROME P450"/>
    <property type="match status" value="1"/>
</dbReference>
<evidence type="ECO:0000256" key="9">
    <source>
        <dbReference type="SAM" id="Phobius"/>
    </source>
</evidence>
<dbReference type="OrthoDB" id="1844152at2759"/>
<evidence type="ECO:0000256" key="6">
    <source>
        <dbReference type="ARBA" id="ARBA00023004"/>
    </source>
</evidence>
<evidence type="ECO:0000256" key="5">
    <source>
        <dbReference type="ARBA" id="ARBA00023002"/>
    </source>
</evidence>
<keyword evidence="4 8" id="KW-0479">Metal-binding</keyword>
<gene>
    <name evidence="10" type="ORF">DM02DRAFT_647495</name>
</gene>
<sequence>MRQAVLRTAQEHHVKLIIAATVSFLLTVVARFQKKKRRLFPGAPFTGLDNGARSLVEARSRYQTHAAEMLIEGYKKTNGGFYYVPGPDCDRLMIPTKYLHELKNAPEDRADFLRSFVEMFEGEYTTIGKRWHLHPRVVKNQLNPSLAVVLPPVEEEIQIAAARVIPPCEDWTPVPVVSTLTQIIAQASGRMIGGTQLSPQRLKQYPVWARPIMQWVIPEMKALRHHMAVARKFINPILAEREQLVESDKKPTDLIQMLYDGARGRDRERNFLAYTCLAVSFAAIHTSASVPAHLIYDLCALPEYIQPLREEIEEILAANNGKFTKASLSKLVKMDSFMKESQRFNPLVFMTFGRVVSKDLQLHDGVVIPAGNIIGVPSHAIANDPSVCKDPEHFDGFRWIMPEDSNPDTPSLPSFVTTNPHNLAWGYGKHACSGRFFANFEIKMVMAHILMNYDMKFEEGRVERPKNISFELQNAPDPSIKVLLKRRIL</sequence>
<dbReference type="STRING" id="97972.A0A2V1CYI9"/>
<reference evidence="10 11" key="1">
    <citation type="journal article" date="2018" name="Sci. Rep.">
        <title>Comparative genomics provides insights into the lifestyle and reveals functional heterogeneity of dark septate endophytic fungi.</title>
        <authorList>
            <person name="Knapp D.G."/>
            <person name="Nemeth J.B."/>
            <person name="Barry K."/>
            <person name="Hainaut M."/>
            <person name="Henrissat B."/>
            <person name="Johnson J."/>
            <person name="Kuo A."/>
            <person name="Lim J.H.P."/>
            <person name="Lipzen A."/>
            <person name="Nolan M."/>
            <person name="Ohm R.A."/>
            <person name="Tamas L."/>
            <person name="Grigoriev I.V."/>
            <person name="Spatafora J.W."/>
            <person name="Nagy L.G."/>
            <person name="Kovacs G.M."/>
        </authorList>
    </citation>
    <scope>NUCLEOTIDE SEQUENCE [LARGE SCALE GENOMIC DNA]</scope>
    <source>
        <strain evidence="10 11">DSE2036</strain>
    </source>
</reference>
<dbReference type="AlphaFoldDB" id="A0A2V1CYI9"/>
<dbReference type="EMBL" id="KZ806089">
    <property type="protein sequence ID" value="PVH90807.1"/>
    <property type="molecule type" value="Genomic_DNA"/>
</dbReference>
<evidence type="ECO:0000256" key="4">
    <source>
        <dbReference type="ARBA" id="ARBA00022723"/>
    </source>
</evidence>
<feature type="transmembrane region" description="Helical" evidence="9">
    <location>
        <begin position="12"/>
        <end position="30"/>
    </location>
</feature>
<evidence type="ECO:0000256" key="3">
    <source>
        <dbReference type="ARBA" id="ARBA00010617"/>
    </source>
</evidence>
<dbReference type="Proteomes" id="UP000244855">
    <property type="component" value="Unassembled WGS sequence"/>
</dbReference>
<evidence type="ECO:0000313" key="10">
    <source>
        <dbReference type="EMBL" id="PVH90807.1"/>
    </source>
</evidence>